<dbReference type="Pfam" id="PF13469">
    <property type="entry name" value="Sulfotransfer_3"/>
    <property type="match status" value="1"/>
</dbReference>
<protein>
    <submittedName>
        <fullName evidence="1">Sulfotransferase</fullName>
    </submittedName>
</protein>
<dbReference type="EMBL" id="DSVQ01000012">
    <property type="protein sequence ID" value="HGT38967.1"/>
    <property type="molecule type" value="Genomic_DNA"/>
</dbReference>
<gene>
    <name evidence="1" type="ORF">ENS64_06850</name>
</gene>
<proteinExistence type="predicted"/>
<comment type="caution">
    <text evidence="1">The sequence shown here is derived from an EMBL/GenBank/DDBJ whole genome shotgun (WGS) entry which is preliminary data.</text>
</comment>
<dbReference type="InterPro" id="IPR027417">
    <property type="entry name" value="P-loop_NTPase"/>
</dbReference>
<reference evidence="1" key="1">
    <citation type="journal article" date="2020" name="mSystems">
        <title>Genome- and Community-Level Interaction Insights into Carbon Utilization and Element Cycling Functions of Hydrothermarchaeota in Hydrothermal Sediment.</title>
        <authorList>
            <person name="Zhou Z."/>
            <person name="Liu Y."/>
            <person name="Xu W."/>
            <person name="Pan J."/>
            <person name="Luo Z.H."/>
            <person name="Li M."/>
        </authorList>
    </citation>
    <scope>NUCLEOTIDE SEQUENCE [LARGE SCALE GENOMIC DNA]</scope>
    <source>
        <strain evidence="1">SpSt-508</strain>
    </source>
</reference>
<dbReference type="SUPFAM" id="SSF52540">
    <property type="entry name" value="P-loop containing nucleoside triphosphate hydrolases"/>
    <property type="match status" value="1"/>
</dbReference>
<dbReference type="InterPro" id="IPR052736">
    <property type="entry name" value="Stf3_sulfotransferase"/>
</dbReference>
<name>A0A7C4QMN5_9PLAN</name>
<evidence type="ECO:0000313" key="1">
    <source>
        <dbReference type="EMBL" id="HGT38967.1"/>
    </source>
</evidence>
<organism evidence="1">
    <name type="scientific">Schlesneria paludicola</name>
    <dbReference type="NCBI Taxonomy" id="360056"/>
    <lineage>
        <taxon>Bacteria</taxon>
        <taxon>Pseudomonadati</taxon>
        <taxon>Planctomycetota</taxon>
        <taxon>Planctomycetia</taxon>
        <taxon>Planctomycetales</taxon>
        <taxon>Planctomycetaceae</taxon>
        <taxon>Schlesneria</taxon>
    </lineage>
</organism>
<accession>A0A7C4QMN5</accession>
<dbReference type="PANTHER" id="PTHR36451">
    <property type="entry name" value="PAPS-DEPENDENT SULFOTRANSFERASE STF3"/>
    <property type="match status" value="1"/>
</dbReference>
<dbReference type="PANTHER" id="PTHR36451:SF1">
    <property type="entry name" value="OMEGA-HYDROXY-BETA-DIHYDROMENAQUINONE-9 SULFOTRANSFERASE STF3"/>
    <property type="match status" value="1"/>
</dbReference>
<keyword evidence="1" id="KW-0808">Transferase</keyword>
<dbReference type="Gene3D" id="3.40.50.300">
    <property type="entry name" value="P-loop containing nucleotide triphosphate hydrolases"/>
    <property type="match status" value="1"/>
</dbReference>
<dbReference type="AlphaFoldDB" id="A0A7C4QMN5"/>
<sequence length="384" mass="44869">MFEAVCFSAGIRWRILTATLTVLGPGREFWHQAAEILPFEMILRCLFRLDGLFDPLLRQQKVDRPVFIVAHPRSGTTFLHRLLTEAGDFVAFPARDIALPSPVARRLLGRLVEWRLRHTRLMFPKQVGHEVTLDSIEEEELLFTHTDNTQFLALLTPLAFSDWDFAPLVYGDEQSPAVQRRAIEFFRECLKRQIRRVGKSRVVAKLNYSIMRMRSLLAAFPDARVVYVVRSPLETIRSHLSLHRNMLNHQWMLDDLPSNRVRRYFQRRYRYDVELYRYMEDLIDQQVIPDSQLLVLPYERLRSAPSAAVREIADFADLSLSAAAWERIRAQDGWQTAYQPPHRHHALEDFGLTAEKVVRDLEFVFDKYGFPKEVDVPKEQVPVA</sequence>
<dbReference type="GO" id="GO:0016740">
    <property type="term" value="F:transferase activity"/>
    <property type="evidence" value="ECO:0007669"/>
    <property type="project" value="UniProtKB-KW"/>
</dbReference>